<keyword evidence="8" id="KW-1185">Reference proteome</keyword>
<gene>
    <name evidence="7" type="ORF">M0M57_00030</name>
</gene>
<dbReference type="Proteomes" id="UP000830583">
    <property type="component" value="Chromosome"/>
</dbReference>
<protein>
    <submittedName>
        <fullName evidence="7">Redoxin domain-containing protein</fullName>
    </submittedName>
</protein>
<evidence type="ECO:0000256" key="3">
    <source>
        <dbReference type="ARBA" id="ARBA00023157"/>
    </source>
</evidence>
<sequence length="169" mass="20285">MDFTKKLLLSNVFRIIIFLLFVHNVNYAQIDPSFKPKETYSSILKKYEGKVIYVDFWASWCAPCRKEIKKMKEIKKEYPPEDVIFLYITMDLNKEDCEKAIKKDGIIESDRNYYIIEIEKDELFKKIKPKNEIPFYLIYNKKGELVNSDAPRPSEREKLYKEINKYLAE</sequence>
<keyword evidence="2" id="KW-0201">Cytochrome c-type biogenesis</keyword>
<organism evidence="7 8">
    <name type="scientific">Flavobacterium azooxidireducens</name>
    <dbReference type="NCBI Taxonomy" id="1871076"/>
    <lineage>
        <taxon>Bacteria</taxon>
        <taxon>Pseudomonadati</taxon>
        <taxon>Bacteroidota</taxon>
        <taxon>Flavobacteriia</taxon>
        <taxon>Flavobacteriales</taxon>
        <taxon>Flavobacteriaceae</taxon>
        <taxon>Flavobacterium</taxon>
    </lineage>
</organism>
<dbReference type="PANTHER" id="PTHR42852">
    <property type="entry name" value="THIOL:DISULFIDE INTERCHANGE PROTEIN DSBE"/>
    <property type="match status" value="1"/>
</dbReference>
<keyword evidence="5" id="KW-0472">Membrane</keyword>
<evidence type="ECO:0000313" key="7">
    <source>
        <dbReference type="EMBL" id="UPQ79245.1"/>
    </source>
</evidence>
<evidence type="ECO:0000313" key="8">
    <source>
        <dbReference type="Proteomes" id="UP000830583"/>
    </source>
</evidence>
<dbReference type="PROSITE" id="PS51352">
    <property type="entry name" value="THIOREDOXIN_2"/>
    <property type="match status" value="1"/>
</dbReference>
<reference evidence="7" key="1">
    <citation type="submission" date="2022-04" db="EMBL/GenBank/DDBJ databases">
        <title>Consumption of N2O by Flavobacterium azooxidireducens sp. nov. isolated from Decomposing Leaf Litter of Phragmites australis (Cav.).</title>
        <authorList>
            <person name="Behrendt U."/>
            <person name="Spanner T."/>
            <person name="Augustin J."/>
            <person name="Horn M.A."/>
            <person name="Kolb S."/>
            <person name="Ulrich A."/>
        </authorList>
    </citation>
    <scope>NUCLEOTIDE SEQUENCE</scope>
    <source>
        <strain evidence="7">IGB 4-14</strain>
    </source>
</reference>
<dbReference type="InterPro" id="IPR050553">
    <property type="entry name" value="Thioredoxin_ResA/DsbE_sf"/>
</dbReference>
<keyword evidence="3" id="KW-1015">Disulfide bond</keyword>
<dbReference type="PANTHER" id="PTHR42852:SF6">
    <property type="entry name" value="THIOL:DISULFIDE INTERCHANGE PROTEIN DSBE"/>
    <property type="match status" value="1"/>
</dbReference>
<accession>A0ABY4KFX2</accession>
<keyword evidence="4" id="KW-0676">Redox-active center</keyword>
<proteinExistence type="predicted"/>
<evidence type="ECO:0000256" key="2">
    <source>
        <dbReference type="ARBA" id="ARBA00022748"/>
    </source>
</evidence>
<dbReference type="Pfam" id="PF13905">
    <property type="entry name" value="Thioredoxin_8"/>
    <property type="match status" value="1"/>
</dbReference>
<keyword evidence="5" id="KW-0812">Transmembrane</keyword>
<evidence type="ECO:0000259" key="6">
    <source>
        <dbReference type="PROSITE" id="PS51352"/>
    </source>
</evidence>
<dbReference type="Gene3D" id="3.40.30.10">
    <property type="entry name" value="Glutaredoxin"/>
    <property type="match status" value="1"/>
</dbReference>
<dbReference type="SUPFAM" id="SSF52833">
    <property type="entry name" value="Thioredoxin-like"/>
    <property type="match status" value="1"/>
</dbReference>
<dbReference type="EMBL" id="CP096205">
    <property type="protein sequence ID" value="UPQ79245.1"/>
    <property type="molecule type" value="Genomic_DNA"/>
</dbReference>
<feature type="transmembrane region" description="Helical" evidence="5">
    <location>
        <begin position="12"/>
        <end position="30"/>
    </location>
</feature>
<evidence type="ECO:0000256" key="4">
    <source>
        <dbReference type="ARBA" id="ARBA00023284"/>
    </source>
</evidence>
<keyword evidence="5" id="KW-1133">Transmembrane helix</keyword>
<dbReference type="RefSeq" id="WP_248434237.1">
    <property type="nucleotide sequence ID" value="NZ_CP096205.1"/>
</dbReference>
<comment type="subcellular location">
    <subcellularLocation>
        <location evidence="1">Cell envelope</location>
    </subcellularLocation>
</comment>
<dbReference type="InterPro" id="IPR012336">
    <property type="entry name" value="Thioredoxin-like_fold"/>
</dbReference>
<feature type="domain" description="Thioredoxin" evidence="6">
    <location>
        <begin position="25"/>
        <end position="168"/>
    </location>
</feature>
<evidence type="ECO:0000256" key="1">
    <source>
        <dbReference type="ARBA" id="ARBA00004196"/>
    </source>
</evidence>
<evidence type="ECO:0000256" key="5">
    <source>
        <dbReference type="SAM" id="Phobius"/>
    </source>
</evidence>
<dbReference type="InterPro" id="IPR036249">
    <property type="entry name" value="Thioredoxin-like_sf"/>
</dbReference>
<dbReference type="InterPro" id="IPR013766">
    <property type="entry name" value="Thioredoxin_domain"/>
</dbReference>
<name>A0ABY4KFX2_9FLAO</name>